<protein>
    <recommendedName>
        <fullName evidence="4">Carboxypeptidase regulatory-like domain-containing protein</fullName>
    </recommendedName>
</protein>
<feature type="signal peptide" evidence="1">
    <location>
        <begin position="1"/>
        <end position="27"/>
    </location>
</feature>
<reference evidence="3" key="1">
    <citation type="submission" date="2016-10" db="EMBL/GenBank/DDBJ databases">
        <authorList>
            <person name="Varghese N."/>
            <person name="Submissions S."/>
        </authorList>
    </citation>
    <scope>NUCLEOTIDE SEQUENCE [LARGE SCALE GENOMIC DNA]</scope>
    <source>
        <strain evidence="3">DSM 44675</strain>
    </source>
</reference>
<organism evidence="2 3">
    <name type="scientific">Rhodococcus maanshanensis</name>
    <dbReference type="NCBI Taxonomy" id="183556"/>
    <lineage>
        <taxon>Bacteria</taxon>
        <taxon>Bacillati</taxon>
        <taxon>Actinomycetota</taxon>
        <taxon>Actinomycetes</taxon>
        <taxon>Mycobacteriales</taxon>
        <taxon>Nocardiaceae</taxon>
        <taxon>Rhodococcus</taxon>
    </lineage>
</organism>
<evidence type="ECO:0008006" key="4">
    <source>
        <dbReference type="Google" id="ProtNLM"/>
    </source>
</evidence>
<sequence>MRKSGFGFAIAASASAVALLGTGIANAAPDPVAGAYQLCGTAYSGAALVDTHPPSGTPSGAVPRSGVTVTGTLVGGTSTTYTATTNASGQYCLTGNASMVSTILGGGYVTISAPGAVAASHPAGIFTADFIGHQTGPTSATGFNLVF</sequence>
<keyword evidence="3" id="KW-1185">Reference proteome</keyword>
<evidence type="ECO:0000313" key="3">
    <source>
        <dbReference type="Proteomes" id="UP000198677"/>
    </source>
</evidence>
<proteinExistence type="predicted"/>
<dbReference type="RefSeq" id="WP_143069442.1">
    <property type="nucleotide sequence ID" value="NZ_FOAW01000009.1"/>
</dbReference>
<keyword evidence="1" id="KW-0732">Signal</keyword>
<dbReference type="OrthoDB" id="10017239at2"/>
<gene>
    <name evidence="2" type="ORF">SAMN05444583_10945</name>
</gene>
<accession>A0A1H7Q626</accession>
<evidence type="ECO:0000313" key="2">
    <source>
        <dbReference type="EMBL" id="SEL43188.1"/>
    </source>
</evidence>
<dbReference type="Proteomes" id="UP000198677">
    <property type="component" value="Unassembled WGS sequence"/>
</dbReference>
<dbReference type="EMBL" id="FOAW01000009">
    <property type="protein sequence ID" value="SEL43188.1"/>
    <property type="molecule type" value="Genomic_DNA"/>
</dbReference>
<dbReference type="AlphaFoldDB" id="A0A1H7Q626"/>
<name>A0A1H7Q626_9NOCA</name>
<feature type="chain" id="PRO_5011657141" description="Carboxypeptidase regulatory-like domain-containing protein" evidence="1">
    <location>
        <begin position="28"/>
        <end position="147"/>
    </location>
</feature>
<evidence type="ECO:0000256" key="1">
    <source>
        <dbReference type="SAM" id="SignalP"/>
    </source>
</evidence>